<evidence type="ECO:0000256" key="6">
    <source>
        <dbReference type="ARBA" id="ARBA00023136"/>
    </source>
</evidence>
<feature type="transmembrane region" description="Helical" evidence="8">
    <location>
        <begin position="524"/>
        <end position="543"/>
    </location>
</feature>
<dbReference type="SUPFAM" id="SSF103473">
    <property type="entry name" value="MFS general substrate transporter"/>
    <property type="match status" value="1"/>
</dbReference>
<dbReference type="Pfam" id="PF07690">
    <property type="entry name" value="MFS_1"/>
    <property type="match status" value="1"/>
</dbReference>
<comment type="subcellular location">
    <subcellularLocation>
        <location evidence="1">Membrane</location>
        <topology evidence="1">Multi-pass membrane protein</topology>
    </subcellularLocation>
</comment>
<evidence type="ECO:0000256" key="7">
    <source>
        <dbReference type="SAM" id="MobiDB-lite"/>
    </source>
</evidence>
<dbReference type="GeneID" id="90040468"/>
<feature type="transmembrane region" description="Helical" evidence="8">
    <location>
        <begin position="406"/>
        <end position="426"/>
    </location>
</feature>
<keyword evidence="3" id="KW-0813">Transport</keyword>
<feature type="transmembrane region" description="Helical" evidence="8">
    <location>
        <begin position="70"/>
        <end position="90"/>
    </location>
</feature>
<feature type="transmembrane region" description="Helical" evidence="8">
    <location>
        <begin position="126"/>
        <end position="144"/>
    </location>
</feature>
<evidence type="ECO:0000313" key="9">
    <source>
        <dbReference type="EMBL" id="KAK7204324.1"/>
    </source>
</evidence>
<keyword evidence="10" id="KW-1185">Reference proteome</keyword>
<dbReference type="PANTHER" id="PTHR20772">
    <property type="entry name" value="PROTEIN FMP42"/>
    <property type="match status" value="1"/>
</dbReference>
<comment type="similarity">
    <text evidence="2">Belongs to the SLC43A transporter (TC 2.A.1.44) family.</text>
</comment>
<feature type="transmembrane region" description="Helical" evidence="8">
    <location>
        <begin position="433"/>
        <end position="451"/>
    </location>
</feature>
<feature type="transmembrane region" description="Helical" evidence="8">
    <location>
        <begin position="190"/>
        <end position="210"/>
    </location>
</feature>
<evidence type="ECO:0000313" key="10">
    <source>
        <dbReference type="Proteomes" id="UP001498771"/>
    </source>
</evidence>
<protein>
    <submittedName>
        <fullName evidence="9">Major facilitator superfamily domain-containing protein</fullName>
    </submittedName>
</protein>
<organism evidence="9 10">
    <name type="scientific">Myxozyma melibiosi</name>
    <dbReference type="NCBI Taxonomy" id="54550"/>
    <lineage>
        <taxon>Eukaryota</taxon>
        <taxon>Fungi</taxon>
        <taxon>Dikarya</taxon>
        <taxon>Ascomycota</taxon>
        <taxon>Saccharomycotina</taxon>
        <taxon>Lipomycetes</taxon>
        <taxon>Lipomycetales</taxon>
        <taxon>Lipomycetaceae</taxon>
        <taxon>Myxozyma</taxon>
    </lineage>
</organism>
<feature type="region of interest" description="Disordered" evidence="7">
    <location>
        <begin position="279"/>
        <end position="308"/>
    </location>
</feature>
<evidence type="ECO:0000256" key="2">
    <source>
        <dbReference type="ARBA" id="ARBA00006595"/>
    </source>
</evidence>
<evidence type="ECO:0000256" key="3">
    <source>
        <dbReference type="ARBA" id="ARBA00022448"/>
    </source>
</evidence>
<keyword evidence="4 8" id="KW-0812">Transmembrane</keyword>
<feature type="transmembrane region" description="Helical" evidence="8">
    <location>
        <begin position="12"/>
        <end position="36"/>
    </location>
</feature>
<evidence type="ECO:0000256" key="4">
    <source>
        <dbReference type="ARBA" id="ARBA00022692"/>
    </source>
</evidence>
<dbReference type="InterPro" id="IPR011701">
    <property type="entry name" value="MFS"/>
</dbReference>
<feature type="transmembrane region" description="Helical" evidence="8">
    <location>
        <begin position="97"/>
        <end position="120"/>
    </location>
</feature>
<dbReference type="InterPro" id="IPR052599">
    <property type="entry name" value="SLC43A_AATransporter"/>
</dbReference>
<comment type="caution">
    <text evidence="9">The sequence shown here is derived from an EMBL/GenBank/DDBJ whole genome shotgun (WGS) entry which is preliminary data.</text>
</comment>
<sequence>MVSYHEVPATKRGLQVACAFIWCLLAAGPIFGFAALKTVWLNEGVYADQCTPEQNAAGFICSTREIKLNFIFTCASVVTNIAGVVVGIILDRFGPRVCGYAGGSLIFIGALMLAFADTIALLDLYVWGYITLAFGGPFVFISSFQLSNAFPAYSGLVLALLTGAFDSSTAVYLVYRLIYDETGGKFHPKAFFLMYLIIPIFIVIASGMLMPEESYKPMSDIGKFLEEEEEEEAEYQLDASSIDGVAIDARTSGGIARADHKAALVSSTAAELAAEQIERIHNDSSPNHTNLSSDSNSATESEDPIGEDSRLLDESAALLSKTDRRNISPGQYEYDSEEMQKLKISGVWGALHGRSALAQIKTPWFILLCLFTMIQMLRLNYFVATIRSQYDFLFSSPEIARRITEVFDVALPVGGVLTVPIAGYILDHRSMATSIAILLVMGTTMGILGLFASYTAAYSGIGIFVIYRSFFYTTVSDYVAKVFGFDTFGQIYGLISTVSGLFNFGQSGFDTLTHHVLHRDPRPVNIGLVIVSTAIGAWFVWYVEKQARRIKRSALEFEAEQATALRMPGYAASFMSSIEY</sequence>
<keyword evidence="5 8" id="KW-1133">Transmembrane helix</keyword>
<evidence type="ECO:0000256" key="1">
    <source>
        <dbReference type="ARBA" id="ARBA00004141"/>
    </source>
</evidence>
<proteinExistence type="inferred from homology"/>
<evidence type="ECO:0000256" key="5">
    <source>
        <dbReference type="ARBA" id="ARBA00022989"/>
    </source>
</evidence>
<feature type="compositionally biased region" description="Polar residues" evidence="7">
    <location>
        <begin position="283"/>
        <end position="299"/>
    </location>
</feature>
<keyword evidence="6 8" id="KW-0472">Membrane</keyword>
<dbReference type="Gene3D" id="1.20.1250.20">
    <property type="entry name" value="MFS general substrate transporter like domains"/>
    <property type="match status" value="1"/>
</dbReference>
<dbReference type="EMBL" id="JBBJBU010000008">
    <property type="protein sequence ID" value="KAK7204324.1"/>
    <property type="molecule type" value="Genomic_DNA"/>
</dbReference>
<feature type="transmembrane region" description="Helical" evidence="8">
    <location>
        <begin position="156"/>
        <end position="178"/>
    </location>
</feature>
<name>A0ABR1F3A8_9ASCO</name>
<gene>
    <name evidence="9" type="ORF">BZA70DRAFT_311454</name>
</gene>
<dbReference type="Proteomes" id="UP001498771">
    <property type="component" value="Unassembled WGS sequence"/>
</dbReference>
<dbReference type="InterPro" id="IPR036259">
    <property type="entry name" value="MFS_trans_sf"/>
</dbReference>
<dbReference type="RefSeq" id="XP_064767357.1">
    <property type="nucleotide sequence ID" value="XM_064914956.1"/>
</dbReference>
<reference evidence="9 10" key="1">
    <citation type="submission" date="2024-03" db="EMBL/GenBank/DDBJ databases">
        <title>Genome-scale model development and genomic sequencing of the oleaginous clade Lipomyces.</title>
        <authorList>
            <consortium name="Lawrence Berkeley National Laboratory"/>
            <person name="Czajka J.J."/>
            <person name="Han Y."/>
            <person name="Kim J."/>
            <person name="Mondo S.J."/>
            <person name="Hofstad B.A."/>
            <person name="Robles A."/>
            <person name="Haridas S."/>
            <person name="Riley R."/>
            <person name="LaButti K."/>
            <person name="Pangilinan J."/>
            <person name="Andreopoulos W."/>
            <person name="Lipzen A."/>
            <person name="Yan J."/>
            <person name="Wang M."/>
            <person name="Ng V."/>
            <person name="Grigoriev I.V."/>
            <person name="Spatafora J.W."/>
            <person name="Magnuson J.K."/>
            <person name="Baker S.E."/>
            <person name="Pomraning K.R."/>
        </authorList>
    </citation>
    <scope>NUCLEOTIDE SEQUENCE [LARGE SCALE GENOMIC DNA]</scope>
    <source>
        <strain evidence="9 10">Phaff 52-87</strain>
    </source>
</reference>
<dbReference type="PANTHER" id="PTHR20772:SF2">
    <property type="entry name" value="PROTEIN FMP42"/>
    <property type="match status" value="1"/>
</dbReference>
<accession>A0ABR1F3A8</accession>
<feature type="transmembrane region" description="Helical" evidence="8">
    <location>
        <begin position="364"/>
        <end position="386"/>
    </location>
</feature>
<evidence type="ECO:0000256" key="8">
    <source>
        <dbReference type="SAM" id="Phobius"/>
    </source>
</evidence>
<feature type="transmembrane region" description="Helical" evidence="8">
    <location>
        <begin position="457"/>
        <end position="475"/>
    </location>
</feature>
<feature type="transmembrane region" description="Helical" evidence="8">
    <location>
        <begin position="482"/>
        <end position="504"/>
    </location>
</feature>